<feature type="region of interest" description="Disordered" evidence="1">
    <location>
        <begin position="291"/>
        <end position="315"/>
    </location>
</feature>
<feature type="transmembrane region" description="Helical" evidence="2">
    <location>
        <begin position="139"/>
        <end position="160"/>
    </location>
</feature>
<keyword evidence="2" id="KW-0812">Transmembrane</keyword>
<protein>
    <submittedName>
        <fullName evidence="3">Uncharacterized protein</fullName>
    </submittedName>
</protein>
<name>A0ABD6EZU3_9BILA</name>
<keyword evidence="4" id="KW-1185">Reference proteome</keyword>
<evidence type="ECO:0000313" key="4">
    <source>
        <dbReference type="Proteomes" id="UP001608902"/>
    </source>
</evidence>
<evidence type="ECO:0000256" key="1">
    <source>
        <dbReference type="SAM" id="MobiDB-lite"/>
    </source>
</evidence>
<dbReference type="EMBL" id="JBGFUD010009873">
    <property type="protein sequence ID" value="MFH4982693.1"/>
    <property type="molecule type" value="Genomic_DNA"/>
</dbReference>
<evidence type="ECO:0000313" key="3">
    <source>
        <dbReference type="EMBL" id="MFH4982693.1"/>
    </source>
</evidence>
<comment type="caution">
    <text evidence="3">The sequence shown here is derived from an EMBL/GenBank/DDBJ whole genome shotgun (WGS) entry which is preliminary data.</text>
</comment>
<proteinExistence type="predicted"/>
<feature type="transmembrane region" description="Helical" evidence="2">
    <location>
        <begin position="225"/>
        <end position="250"/>
    </location>
</feature>
<feature type="transmembrane region" description="Helical" evidence="2">
    <location>
        <begin position="167"/>
        <end position="189"/>
    </location>
</feature>
<gene>
    <name evidence="3" type="ORF">AB6A40_009402</name>
</gene>
<keyword evidence="2" id="KW-1133">Transmembrane helix</keyword>
<feature type="compositionally biased region" description="Polar residues" evidence="1">
    <location>
        <begin position="299"/>
        <end position="315"/>
    </location>
</feature>
<dbReference type="Proteomes" id="UP001608902">
    <property type="component" value="Unassembled WGS sequence"/>
</dbReference>
<keyword evidence="2" id="KW-0472">Membrane</keyword>
<reference evidence="3 4" key="1">
    <citation type="submission" date="2024-08" db="EMBL/GenBank/DDBJ databases">
        <title>Gnathostoma spinigerum genome.</title>
        <authorList>
            <person name="Gonzalez-Bertolin B."/>
            <person name="Monzon S."/>
            <person name="Zaballos A."/>
            <person name="Jimenez P."/>
            <person name="Dekumyoy P."/>
            <person name="Varona S."/>
            <person name="Cuesta I."/>
            <person name="Sumanam S."/>
            <person name="Adisakwattana P."/>
            <person name="Gasser R.B."/>
            <person name="Hernandez-Gonzalez A."/>
            <person name="Young N.D."/>
            <person name="Perteguer M.J."/>
        </authorList>
    </citation>
    <scope>NUCLEOTIDE SEQUENCE [LARGE SCALE GENOMIC DNA]</scope>
    <source>
        <strain evidence="3">AL3</strain>
        <tissue evidence="3">Liver</tissue>
    </source>
</reference>
<evidence type="ECO:0000256" key="2">
    <source>
        <dbReference type="SAM" id="Phobius"/>
    </source>
</evidence>
<dbReference type="AlphaFoldDB" id="A0ABD6EZU3"/>
<sequence length="315" mass="35456">MAAPLPYRLPSNTQNIGNFPPPLYYRDTYGLQHLSEPSTQPAHLRFTDSVTTVESDDTATTKSTVRTTVNIQNSNLMLESSTSKGTGMTQSYHVEQMITNQVFLTHVRTLLTLTLVSAGSAIQLLVFTVICVFYDGCPYYAAVVASFFFILNSLVVLYFIRYHPMRYLLIICSFCSFVSFLVSIVLFVWTSYLIYGEDDRIRGKTSHFVEGSMLESNRIVTNTRIAMYSLHMVLAPIEAVCSAAMLYILLKNWKILREGKVTHGYFFSQPPIGHQTVLVPIELRQVDRLDESEPENASIGVQTSGNHSNKDSAWT</sequence>
<feature type="transmembrane region" description="Helical" evidence="2">
    <location>
        <begin position="110"/>
        <end position="133"/>
    </location>
</feature>
<organism evidence="3 4">
    <name type="scientific">Gnathostoma spinigerum</name>
    <dbReference type="NCBI Taxonomy" id="75299"/>
    <lineage>
        <taxon>Eukaryota</taxon>
        <taxon>Metazoa</taxon>
        <taxon>Ecdysozoa</taxon>
        <taxon>Nematoda</taxon>
        <taxon>Chromadorea</taxon>
        <taxon>Rhabditida</taxon>
        <taxon>Spirurina</taxon>
        <taxon>Gnathostomatomorpha</taxon>
        <taxon>Gnathostomatoidea</taxon>
        <taxon>Gnathostomatidae</taxon>
        <taxon>Gnathostoma</taxon>
    </lineage>
</organism>
<accession>A0ABD6EZU3</accession>